<keyword evidence="4" id="KW-1185">Reference proteome</keyword>
<organism evidence="3 4">
    <name type="scientific">Sneathiella chungangensis</name>
    <dbReference type="NCBI Taxonomy" id="1418234"/>
    <lineage>
        <taxon>Bacteria</taxon>
        <taxon>Pseudomonadati</taxon>
        <taxon>Pseudomonadota</taxon>
        <taxon>Alphaproteobacteria</taxon>
        <taxon>Sneathiellales</taxon>
        <taxon>Sneathiellaceae</taxon>
        <taxon>Sneathiella</taxon>
    </lineage>
</organism>
<evidence type="ECO:0000313" key="3">
    <source>
        <dbReference type="EMBL" id="MZR20710.1"/>
    </source>
</evidence>
<dbReference type="InterPro" id="IPR011576">
    <property type="entry name" value="Pyridox_Oxase_N"/>
</dbReference>
<comment type="caution">
    <text evidence="3">The sequence shown here is derived from an EMBL/GenBank/DDBJ whole genome shotgun (WGS) entry which is preliminary data.</text>
</comment>
<reference evidence="3 4" key="1">
    <citation type="journal article" date="2014" name="Int. J. Syst. Evol. Microbiol.">
        <title>Sneathiella chungangensis sp. nov., isolated from a marine sand, and emended description of the genus Sneathiella.</title>
        <authorList>
            <person name="Siamphan C."/>
            <person name="Kim H."/>
            <person name="Lee J.S."/>
            <person name="Kim W."/>
        </authorList>
    </citation>
    <scope>NUCLEOTIDE SEQUENCE [LARGE SCALE GENOMIC DNA]</scope>
    <source>
        <strain evidence="3 4">KCTC 32476</strain>
    </source>
</reference>
<protein>
    <submittedName>
        <fullName evidence="3">Pyridoxamine 5'-phosphate oxidase</fullName>
    </submittedName>
</protein>
<dbReference type="PANTHER" id="PTHR42815">
    <property type="entry name" value="FAD-BINDING, PUTATIVE (AFU_ORTHOLOGUE AFUA_6G07600)-RELATED"/>
    <property type="match status" value="1"/>
</dbReference>
<dbReference type="Gene3D" id="2.30.110.10">
    <property type="entry name" value="Electron Transport, Fmn-binding Protein, Chain A"/>
    <property type="match status" value="1"/>
</dbReference>
<dbReference type="Pfam" id="PF01243">
    <property type="entry name" value="PNPOx_N"/>
    <property type="match status" value="1"/>
</dbReference>
<dbReference type="SUPFAM" id="SSF50475">
    <property type="entry name" value="FMN-binding split barrel"/>
    <property type="match status" value="1"/>
</dbReference>
<evidence type="ECO:0000256" key="1">
    <source>
        <dbReference type="SAM" id="Coils"/>
    </source>
</evidence>
<evidence type="ECO:0000259" key="2">
    <source>
        <dbReference type="Pfam" id="PF01243"/>
    </source>
</evidence>
<sequence>MSSLLGKFAFTPAVKAVQTRKGSRDGYARMEEKGVERREITEELAGFIATQRSLFLATVSSDGAPYIQHRGGPPGFLKIVSPTTLGFVDFTGNRQYISQGNLAENPKAHLFLIDYVHRRRVKIWGEARIVEDDPELIERLMPPGYDARPEQVLLFDILTWDINCPKHIPQRIEAEDVARALDERDAHIAELEAEIARLRAEAAGSSS</sequence>
<evidence type="ECO:0000313" key="4">
    <source>
        <dbReference type="Proteomes" id="UP000445696"/>
    </source>
</evidence>
<name>A0A845MAU0_9PROT</name>
<dbReference type="OrthoDB" id="9786134at2"/>
<proteinExistence type="predicted"/>
<dbReference type="InterPro" id="IPR012349">
    <property type="entry name" value="Split_barrel_FMN-bd"/>
</dbReference>
<dbReference type="Proteomes" id="UP000445696">
    <property type="component" value="Unassembled WGS sequence"/>
</dbReference>
<dbReference type="PANTHER" id="PTHR42815:SF2">
    <property type="entry name" value="FAD-BINDING, PUTATIVE (AFU_ORTHOLOGUE AFUA_6G07600)-RELATED"/>
    <property type="match status" value="1"/>
</dbReference>
<keyword evidence="1" id="KW-0175">Coiled coil</keyword>
<feature type="domain" description="Pyridoxamine 5'-phosphate oxidase N-terminal" evidence="2">
    <location>
        <begin position="40"/>
        <end position="140"/>
    </location>
</feature>
<accession>A0A845MAU0</accession>
<dbReference type="AlphaFoldDB" id="A0A845MAU0"/>
<dbReference type="RefSeq" id="WP_161337143.1">
    <property type="nucleotide sequence ID" value="NZ_JBHSDG010000002.1"/>
</dbReference>
<feature type="coiled-coil region" evidence="1">
    <location>
        <begin position="174"/>
        <end position="201"/>
    </location>
</feature>
<gene>
    <name evidence="3" type="ORF">GQF03_00020</name>
</gene>
<dbReference type="EMBL" id="WTVA01000001">
    <property type="protein sequence ID" value="MZR20710.1"/>
    <property type="molecule type" value="Genomic_DNA"/>
</dbReference>